<organism evidence="2 3">
    <name type="scientific">Manihot esculenta</name>
    <name type="common">Cassava</name>
    <name type="synonym">Jatropha manihot</name>
    <dbReference type="NCBI Taxonomy" id="3983"/>
    <lineage>
        <taxon>Eukaryota</taxon>
        <taxon>Viridiplantae</taxon>
        <taxon>Streptophyta</taxon>
        <taxon>Embryophyta</taxon>
        <taxon>Tracheophyta</taxon>
        <taxon>Spermatophyta</taxon>
        <taxon>Magnoliopsida</taxon>
        <taxon>eudicotyledons</taxon>
        <taxon>Gunneridae</taxon>
        <taxon>Pentapetalae</taxon>
        <taxon>rosids</taxon>
        <taxon>fabids</taxon>
        <taxon>Malpighiales</taxon>
        <taxon>Euphorbiaceae</taxon>
        <taxon>Crotonoideae</taxon>
        <taxon>Manihoteae</taxon>
        <taxon>Manihot</taxon>
    </lineage>
</organism>
<keyword evidence="3" id="KW-1185">Reference proteome</keyword>
<dbReference type="PANTHER" id="PTHR33871">
    <property type="entry name" value="OS05G0503100 PROTEIN-RELATED"/>
    <property type="match status" value="1"/>
</dbReference>
<accession>A0A2C9UUZ6</accession>
<feature type="region of interest" description="Disordered" evidence="1">
    <location>
        <begin position="12"/>
        <end position="35"/>
    </location>
</feature>
<evidence type="ECO:0000313" key="3">
    <source>
        <dbReference type="Proteomes" id="UP000091857"/>
    </source>
</evidence>
<comment type="caution">
    <text evidence="2">The sequence shown here is derived from an EMBL/GenBank/DDBJ whole genome shotgun (WGS) entry which is preliminary data.</text>
</comment>
<sequence>MGCCISCSAKRRPHQWRAPDHHLSQPKLPAPEHKKCHVAATPPAASLEEETVKEVLSETPIPNLPQTSQSTQQKTTQIPIFHYPKREGNKRKDEKEIERTPEISQTSEVCSITDTYSTTTTATTATAVTEIREDEVTSKKTVNRSLVKAPIKRPYNGERERGIKPPVKRELSSQARAMQRNEGSVRVGRELRERSGQRSASAATRTISGSVVRGAGESPANITGKSGGRQGEAGVRVGSGVKKQVKSEENDSVPMHLQQQNEPVSLEDPLVSLECFIFV</sequence>
<dbReference type="OMA" id="NTTHEVH"/>
<evidence type="ECO:0000313" key="2">
    <source>
        <dbReference type="EMBL" id="OAY35287.1"/>
    </source>
</evidence>
<dbReference type="AlphaFoldDB" id="A0A2C9UUZ6"/>
<protein>
    <submittedName>
        <fullName evidence="2">Uncharacterized protein</fullName>
    </submittedName>
</protein>
<feature type="region of interest" description="Disordered" evidence="1">
    <location>
        <begin position="213"/>
        <end position="255"/>
    </location>
</feature>
<dbReference type="PANTHER" id="PTHR33871:SF20">
    <property type="entry name" value="CALMODULIN-BINDING DOMAIN-CONTAINING PROTEIN"/>
    <property type="match status" value="1"/>
</dbReference>
<feature type="compositionally biased region" description="Basic and acidic residues" evidence="1">
    <location>
        <begin position="84"/>
        <end position="101"/>
    </location>
</feature>
<proteinExistence type="predicted"/>
<gene>
    <name evidence="2" type="ORF">MANES_12G087900v8</name>
</gene>
<feature type="compositionally biased region" description="Low complexity" evidence="1">
    <location>
        <begin position="66"/>
        <end position="77"/>
    </location>
</feature>
<feature type="region of interest" description="Disordered" evidence="1">
    <location>
        <begin position="53"/>
        <end position="108"/>
    </location>
</feature>
<reference evidence="3" key="1">
    <citation type="journal article" date="2016" name="Nat. Biotechnol.">
        <title>Sequencing wild and cultivated cassava and related species reveals extensive interspecific hybridization and genetic diversity.</title>
        <authorList>
            <person name="Bredeson J.V."/>
            <person name="Lyons J.B."/>
            <person name="Prochnik S.E."/>
            <person name="Wu G.A."/>
            <person name="Ha C.M."/>
            <person name="Edsinger-Gonzales E."/>
            <person name="Grimwood J."/>
            <person name="Schmutz J."/>
            <person name="Rabbi I.Y."/>
            <person name="Egesi C."/>
            <person name="Nauluvula P."/>
            <person name="Lebot V."/>
            <person name="Ndunguru J."/>
            <person name="Mkamilo G."/>
            <person name="Bart R.S."/>
            <person name="Setter T.L."/>
            <person name="Gleadow R.M."/>
            <person name="Kulakow P."/>
            <person name="Ferguson M.E."/>
            <person name="Rounsley S."/>
            <person name="Rokhsar D.S."/>
        </authorList>
    </citation>
    <scope>NUCLEOTIDE SEQUENCE [LARGE SCALE GENOMIC DNA]</scope>
    <source>
        <strain evidence="3">cv. AM560-2</strain>
    </source>
</reference>
<dbReference type="OrthoDB" id="1922230at2759"/>
<dbReference type="Gramene" id="Manes.12G087900.1.v8.1">
    <property type="protein sequence ID" value="Manes.12G087900.1.v8.1.CDS.1"/>
    <property type="gene ID" value="Manes.12G087900.v8.1"/>
</dbReference>
<name>A0A2C9UUZ6_MANES</name>
<evidence type="ECO:0000256" key="1">
    <source>
        <dbReference type="SAM" id="MobiDB-lite"/>
    </source>
</evidence>
<dbReference type="Proteomes" id="UP000091857">
    <property type="component" value="Chromosome 12"/>
</dbReference>
<dbReference type="EMBL" id="CM004398">
    <property type="protein sequence ID" value="OAY35287.1"/>
    <property type="molecule type" value="Genomic_DNA"/>
</dbReference>